<evidence type="ECO:0000256" key="1">
    <source>
        <dbReference type="ARBA" id="ARBA00022801"/>
    </source>
</evidence>
<dbReference type="RefSeq" id="WP_135460778.1">
    <property type="nucleotide sequence ID" value="NZ_SRLC01000001.1"/>
</dbReference>
<dbReference type="SUPFAM" id="SSF53474">
    <property type="entry name" value="alpha/beta-Hydrolases"/>
    <property type="match status" value="1"/>
</dbReference>
<dbReference type="Pfam" id="PF00561">
    <property type="entry name" value="Abhydrolase_1"/>
    <property type="match status" value="1"/>
</dbReference>
<name>A0A4Z0Q1F9_9BACT</name>
<dbReference type="OrthoDB" id="9808398at2"/>
<dbReference type="PRINTS" id="PR00111">
    <property type="entry name" value="ABHYDROLASE"/>
</dbReference>
<accession>A0A4Z0Q1F9</accession>
<sequence>MPLLHYIDLPGPNRPIVVLHCILGSADEWEALARRWARELHHRVILVDLRNHGRSFHAPDHTIRAMAVDILRLLDALGLPDEVVLLGHSMGAKVAMRLALSYPARVASLICLDMSPGPDDLTYVDHLLAVLRRLEADGLPGPTQTEALLAAEEIPPAIRHYVLQNLAGPAAGPWYWRVNLAAIAAATQDLAAALTAPSRCNKPASFVRAATSGYVTDYDLEFTVPALFAGAQVTTIADAGHFLHLDKPDAIFAAVATHLAMHA</sequence>
<keyword evidence="1 3" id="KW-0378">Hydrolase</keyword>
<evidence type="ECO:0000313" key="3">
    <source>
        <dbReference type="EMBL" id="TGE23817.1"/>
    </source>
</evidence>
<dbReference type="Proteomes" id="UP000297549">
    <property type="component" value="Unassembled WGS sequence"/>
</dbReference>
<evidence type="ECO:0000313" key="4">
    <source>
        <dbReference type="Proteomes" id="UP000297549"/>
    </source>
</evidence>
<reference evidence="3 4" key="1">
    <citation type="submission" date="2019-04" db="EMBL/GenBank/DDBJ databases">
        <authorList>
            <person name="Feng G."/>
            <person name="Zhang J."/>
            <person name="Zhu H."/>
        </authorList>
    </citation>
    <scope>NUCLEOTIDE SEQUENCE [LARGE SCALE GENOMIC DNA]</scope>
    <source>
        <strain evidence="3 4">JCM 31653</strain>
    </source>
</reference>
<dbReference type="Gene3D" id="3.40.50.1820">
    <property type="entry name" value="alpha/beta hydrolase"/>
    <property type="match status" value="1"/>
</dbReference>
<evidence type="ECO:0000259" key="2">
    <source>
        <dbReference type="Pfam" id="PF00561"/>
    </source>
</evidence>
<dbReference type="PANTHER" id="PTHR46118:SF4">
    <property type="entry name" value="PROTEIN ABHD11"/>
    <property type="match status" value="1"/>
</dbReference>
<comment type="caution">
    <text evidence="3">The sequence shown here is derived from an EMBL/GenBank/DDBJ whole genome shotgun (WGS) entry which is preliminary data.</text>
</comment>
<dbReference type="AlphaFoldDB" id="A0A4Z0Q1F9"/>
<proteinExistence type="predicted"/>
<dbReference type="EMBL" id="SRLC01000001">
    <property type="protein sequence ID" value="TGE23817.1"/>
    <property type="molecule type" value="Genomic_DNA"/>
</dbReference>
<dbReference type="InterPro" id="IPR029058">
    <property type="entry name" value="AB_hydrolase_fold"/>
</dbReference>
<keyword evidence="4" id="KW-1185">Reference proteome</keyword>
<organism evidence="3 4">
    <name type="scientific">Hymenobacter aquaticus</name>
    <dbReference type="NCBI Taxonomy" id="1867101"/>
    <lineage>
        <taxon>Bacteria</taxon>
        <taxon>Pseudomonadati</taxon>
        <taxon>Bacteroidota</taxon>
        <taxon>Cytophagia</taxon>
        <taxon>Cytophagales</taxon>
        <taxon>Hymenobacteraceae</taxon>
        <taxon>Hymenobacter</taxon>
    </lineage>
</organism>
<dbReference type="GO" id="GO:0016787">
    <property type="term" value="F:hydrolase activity"/>
    <property type="evidence" value="ECO:0007669"/>
    <property type="project" value="UniProtKB-KW"/>
</dbReference>
<feature type="domain" description="AB hydrolase-1" evidence="2">
    <location>
        <begin position="15"/>
        <end position="248"/>
    </location>
</feature>
<dbReference type="InterPro" id="IPR000639">
    <property type="entry name" value="Epox_hydrolase-like"/>
</dbReference>
<dbReference type="PRINTS" id="PR00412">
    <property type="entry name" value="EPOXHYDRLASE"/>
</dbReference>
<dbReference type="InterPro" id="IPR000073">
    <property type="entry name" value="AB_hydrolase_1"/>
</dbReference>
<gene>
    <name evidence="3" type="ORF">E5K00_00960</name>
</gene>
<dbReference type="PANTHER" id="PTHR46118">
    <property type="entry name" value="PROTEIN ABHD11"/>
    <property type="match status" value="1"/>
</dbReference>
<protein>
    <submittedName>
        <fullName evidence="3">Alpha/beta fold hydrolase</fullName>
    </submittedName>
</protein>